<dbReference type="HAMAP" id="MF_02065">
    <property type="entry name" value="MltG"/>
    <property type="match status" value="1"/>
</dbReference>
<evidence type="ECO:0000256" key="4">
    <source>
        <dbReference type="ARBA" id="ARBA00023136"/>
    </source>
</evidence>
<dbReference type="EMBL" id="NKUA01000009">
    <property type="protein sequence ID" value="PYD79065.1"/>
    <property type="molecule type" value="Genomic_DNA"/>
</dbReference>
<evidence type="ECO:0000256" key="6">
    <source>
        <dbReference type="ARBA" id="ARBA00023316"/>
    </source>
</evidence>
<accession>A0A318QJ40</accession>
<dbReference type="GO" id="GO:0005886">
    <property type="term" value="C:plasma membrane"/>
    <property type="evidence" value="ECO:0007669"/>
    <property type="project" value="UniProtKB-UniRule"/>
</dbReference>
<keyword evidence="6 7" id="KW-0961">Cell wall biogenesis/degradation</keyword>
<evidence type="ECO:0000313" key="9">
    <source>
        <dbReference type="Proteomes" id="UP000247814"/>
    </source>
</evidence>
<organism evidence="8 9">
    <name type="scientific">Komagataeibacter sucrofermentans</name>
    <dbReference type="NCBI Taxonomy" id="1053551"/>
    <lineage>
        <taxon>Bacteria</taxon>
        <taxon>Pseudomonadati</taxon>
        <taxon>Pseudomonadota</taxon>
        <taxon>Alphaproteobacteria</taxon>
        <taxon>Acetobacterales</taxon>
        <taxon>Acetobacteraceae</taxon>
        <taxon>Komagataeibacter</taxon>
    </lineage>
</organism>
<evidence type="ECO:0000256" key="1">
    <source>
        <dbReference type="ARBA" id="ARBA00022475"/>
    </source>
</evidence>
<name>A0A318QJ40_9PROT</name>
<dbReference type="GO" id="GO:0008932">
    <property type="term" value="F:lytic endotransglycosylase activity"/>
    <property type="evidence" value="ECO:0007669"/>
    <property type="project" value="UniProtKB-UniRule"/>
</dbReference>
<sequence>MRRVLAVCGLAFLVLVLSGLGILFLGVRQYDAPGPLAGQRTQVVPHGGTEQVQTGLQAAGIIDQGWFAQKVFEVATVLTRVDGAFHAAELVFPAHASIHQVLRVLRHGKPVVHRLTVPEGLSAIQIANLLEHAPFMDGSFPFPDEGSVMPLTYDYEWGMPRAQMLARMQHAMDHAIDQAWESRVVDPAIVNRHDLLVLASMIERETGIASERPMVARVFLNRLHQGMRLQSDPTVVYGLNKGAGPLGHALSHADLQQPTAYNTYVITGLPPGPICSPGMAALYAAAHPAQGDQLYFVANGLGGHDFTSTLDDHNRHVAAFRASRRAVQAGSRTGE</sequence>
<dbReference type="AlphaFoldDB" id="A0A318QJ40"/>
<keyword evidence="3 7" id="KW-1133">Transmembrane helix</keyword>
<dbReference type="PANTHER" id="PTHR30518">
    <property type="entry name" value="ENDOLYTIC MUREIN TRANSGLYCOSYLASE"/>
    <property type="match status" value="1"/>
</dbReference>
<dbReference type="NCBIfam" id="TIGR00247">
    <property type="entry name" value="endolytic transglycosylase MltG"/>
    <property type="match status" value="1"/>
</dbReference>
<proteinExistence type="inferred from homology"/>
<evidence type="ECO:0000256" key="5">
    <source>
        <dbReference type="ARBA" id="ARBA00023239"/>
    </source>
</evidence>
<keyword evidence="7" id="KW-0997">Cell inner membrane</keyword>
<dbReference type="Proteomes" id="UP000247814">
    <property type="component" value="Unassembled WGS sequence"/>
</dbReference>
<evidence type="ECO:0000256" key="2">
    <source>
        <dbReference type="ARBA" id="ARBA00022692"/>
    </source>
</evidence>
<dbReference type="RefSeq" id="WP_110569065.1">
    <property type="nucleotide sequence ID" value="NZ_CP137147.1"/>
</dbReference>
<dbReference type="EC" id="4.2.2.29" evidence="7"/>
<dbReference type="OrthoDB" id="9814591at2"/>
<evidence type="ECO:0000313" key="8">
    <source>
        <dbReference type="EMBL" id="PYD79065.1"/>
    </source>
</evidence>
<dbReference type="GO" id="GO:0071555">
    <property type="term" value="P:cell wall organization"/>
    <property type="evidence" value="ECO:0007669"/>
    <property type="project" value="UniProtKB-KW"/>
</dbReference>
<dbReference type="Pfam" id="PF02618">
    <property type="entry name" value="YceG"/>
    <property type="match status" value="1"/>
</dbReference>
<gene>
    <name evidence="7" type="primary">mltG</name>
    <name evidence="8" type="ORF">CFR77_08100</name>
</gene>
<keyword evidence="2 7" id="KW-0812">Transmembrane</keyword>
<keyword evidence="4 7" id="KW-0472">Membrane</keyword>
<comment type="catalytic activity">
    <reaction evidence="7">
        <text>a peptidoglycan chain = a peptidoglycan chain with N-acetyl-1,6-anhydromuramyl-[peptide] at the reducing end + a peptidoglycan chain with N-acetylglucosamine at the non-reducing end.</text>
        <dbReference type="EC" id="4.2.2.29"/>
    </reaction>
</comment>
<evidence type="ECO:0000256" key="7">
    <source>
        <dbReference type="HAMAP-Rule" id="MF_02065"/>
    </source>
</evidence>
<dbReference type="CDD" id="cd08010">
    <property type="entry name" value="MltG_like"/>
    <property type="match status" value="1"/>
</dbReference>
<protein>
    <recommendedName>
        <fullName evidence="7">Endolytic murein transglycosylase</fullName>
        <ecNumber evidence="7">4.2.2.29</ecNumber>
    </recommendedName>
    <alternativeName>
        <fullName evidence="7">Peptidoglycan lytic transglycosylase</fullName>
    </alternativeName>
    <alternativeName>
        <fullName evidence="7">Peptidoglycan polymerization terminase</fullName>
    </alternativeName>
</protein>
<dbReference type="InterPro" id="IPR003770">
    <property type="entry name" value="MLTG-like"/>
</dbReference>
<reference evidence="8 9" key="1">
    <citation type="submission" date="2017-07" db="EMBL/GenBank/DDBJ databases">
        <title>A draft genome sequence of Komagataeibacter sucrofermentans LMG 18788.</title>
        <authorList>
            <person name="Skraban J."/>
            <person name="Cleenwerck I."/>
            <person name="Vandamme P."/>
            <person name="Trcek J."/>
        </authorList>
    </citation>
    <scope>NUCLEOTIDE SEQUENCE [LARGE SCALE GENOMIC DNA]</scope>
    <source>
        <strain evidence="8 9">LMG 18788</strain>
    </source>
</reference>
<comment type="similarity">
    <text evidence="7">Belongs to the transglycosylase MltG family.</text>
</comment>
<dbReference type="GO" id="GO:0009252">
    <property type="term" value="P:peptidoglycan biosynthetic process"/>
    <property type="evidence" value="ECO:0007669"/>
    <property type="project" value="UniProtKB-UniRule"/>
</dbReference>
<keyword evidence="1 7" id="KW-1003">Cell membrane</keyword>
<feature type="site" description="Important for catalytic activity" evidence="7">
    <location>
        <position position="205"/>
    </location>
</feature>
<dbReference type="Gene3D" id="3.30.160.60">
    <property type="entry name" value="Classic Zinc Finger"/>
    <property type="match status" value="1"/>
</dbReference>
<comment type="caution">
    <text evidence="8">The sequence shown here is derived from an EMBL/GenBank/DDBJ whole genome shotgun (WGS) entry which is preliminary data.</text>
</comment>
<comment type="function">
    <text evidence="7">Functions as a peptidoglycan terminase that cleaves nascent peptidoglycan strands endolytically to terminate their elongation.</text>
</comment>
<keyword evidence="9" id="KW-1185">Reference proteome</keyword>
<dbReference type="PANTHER" id="PTHR30518:SF2">
    <property type="entry name" value="ENDOLYTIC MUREIN TRANSGLYCOSYLASE"/>
    <property type="match status" value="1"/>
</dbReference>
<keyword evidence="5 7" id="KW-0456">Lyase</keyword>
<evidence type="ECO:0000256" key="3">
    <source>
        <dbReference type="ARBA" id="ARBA00022989"/>
    </source>
</evidence>